<keyword evidence="3" id="KW-1185">Reference proteome</keyword>
<dbReference type="InterPro" id="IPR000866">
    <property type="entry name" value="AhpC/TSA"/>
</dbReference>
<dbReference type="InterPro" id="IPR036249">
    <property type="entry name" value="Thioredoxin-like_sf"/>
</dbReference>
<dbReference type="Gene3D" id="3.40.30.10">
    <property type="entry name" value="Glutaredoxin"/>
    <property type="match status" value="1"/>
</dbReference>
<dbReference type="EMBL" id="CP053069">
    <property type="protein sequence ID" value="QJR11289.1"/>
    <property type="molecule type" value="Genomic_DNA"/>
</dbReference>
<dbReference type="CDD" id="cd03012">
    <property type="entry name" value="TlpA_like_DipZ_like"/>
    <property type="match status" value="1"/>
</dbReference>
<dbReference type="Gene3D" id="2.60.120.260">
    <property type="entry name" value="Galactose-binding domain-like"/>
    <property type="match status" value="1"/>
</dbReference>
<feature type="domain" description="Thioredoxin" evidence="1">
    <location>
        <begin position="37"/>
        <end position="187"/>
    </location>
</feature>
<dbReference type="Proteomes" id="UP000501534">
    <property type="component" value="Chromosome"/>
</dbReference>
<dbReference type="InterPro" id="IPR050553">
    <property type="entry name" value="Thioredoxin_ResA/DsbE_sf"/>
</dbReference>
<dbReference type="GO" id="GO:0016209">
    <property type="term" value="F:antioxidant activity"/>
    <property type="evidence" value="ECO:0007669"/>
    <property type="project" value="InterPro"/>
</dbReference>
<dbReference type="PROSITE" id="PS51352">
    <property type="entry name" value="THIOREDOXIN_2"/>
    <property type="match status" value="1"/>
</dbReference>
<sequence>MDSKRLVAIGILSVVAGAVFLGARGGEVGGPTDLFNLQGGYRKAAVTSLSFDGATAWLNTPTPSGPDLRGKVVLVDFWTYSCINWRRTLPYVRAWNEKYKEQGLVVVGVHTPEFTFEKDIRNVSTAVKDMRIDYPVAMDSDYRVWNAFGNRYWPALYLVDAKGKVRYFHAGEGDYEGAERAIQQALEEAAAPAVAKGLVALRGTGVEAPANFAQLRTPETYIGYARAQNPANGLAVPNRQHLYRAPLELPLNAWALSGEWTISREFATGNAPGGTLAFEFHARDLHLVMGPSDDQVRPIRFRVRLAGRKPGADHGVDVDESGEGTVTEPRMYHLIRQSGSVADRRVEIEFLDAGVQAYVFTFG</sequence>
<dbReference type="InterPro" id="IPR041017">
    <property type="entry name" value="Thioredoxin_10"/>
</dbReference>
<dbReference type="PANTHER" id="PTHR42852:SF13">
    <property type="entry name" value="PROTEIN DIPZ"/>
    <property type="match status" value="1"/>
</dbReference>
<reference evidence="2 3" key="1">
    <citation type="submission" date="2020-04" db="EMBL/GenBank/DDBJ databases">
        <title>Usitatibacter rugosus gen. nov., sp. nov. and Usitatibacter palustris sp. nov., novel members of Usitatibacteraceae fam. nov. within the order Nitrosomonadales isolated from soil.</title>
        <authorList>
            <person name="Huber K.J."/>
            <person name="Neumann-Schaal M."/>
            <person name="Geppert A."/>
            <person name="Luckner M."/>
            <person name="Wanner G."/>
            <person name="Overmann J."/>
        </authorList>
    </citation>
    <scope>NUCLEOTIDE SEQUENCE [LARGE SCALE GENOMIC DNA]</scope>
    <source>
        <strain evidence="2 3">0125_3</strain>
    </source>
</reference>
<evidence type="ECO:0000313" key="2">
    <source>
        <dbReference type="EMBL" id="QJR11289.1"/>
    </source>
</evidence>
<dbReference type="AlphaFoldDB" id="A0A6M4GVK2"/>
<protein>
    <submittedName>
        <fullName evidence="2">Thiol-disulfide oxidoreductase ResA</fullName>
    </submittedName>
</protein>
<dbReference type="Pfam" id="PF00578">
    <property type="entry name" value="AhpC-TSA"/>
    <property type="match status" value="1"/>
</dbReference>
<dbReference type="SUPFAM" id="SSF52833">
    <property type="entry name" value="Thioredoxin-like"/>
    <property type="match status" value="1"/>
</dbReference>
<accession>A0A6M4GVK2</accession>
<evidence type="ECO:0000259" key="1">
    <source>
        <dbReference type="PROSITE" id="PS51352"/>
    </source>
</evidence>
<dbReference type="Pfam" id="PF17991">
    <property type="entry name" value="Thioredoxin_10"/>
    <property type="match status" value="1"/>
</dbReference>
<dbReference type="PANTHER" id="PTHR42852">
    <property type="entry name" value="THIOL:DISULFIDE INTERCHANGE PROTEIN DSBE"/>
    <property type="match status" value="1"/>
</dbReference>
<evidence type="ECO:0000313" key="3">
    <source>
        <dbReference type="Proteomes" id="UP000501534"/>
    </source>
</evidence>
<proteinExistence type="predicted"/>
<gene>
    <name evidence="2" type="primary">resA_2</name>
    <name evidence="2" type="ORF">DSM104443_02362</name>
</gene>
<name>A0A6M4GVK2_9PROT</name>
<dbReference type="InterPro" id="IPR013766">
    <property type="entry name" value="Thioredoxin_domain"/>
</dbReference>
<dbReference type="KEGG" id="uru:DSM104443_02362"/>
<organism evidence="2 3">
    <name type="scientific">Usitatibacter rugosus</name>
    <dbReference type="NCBI Taxonomy" id="2732067"/>
    <lineage>
        <taxon>Bacteria</taxon>
        <taxon>Pseudomonadati</taxon>
        <taxon>Pseudomonadota</taxon>
        <taxon>Betaproteobacteria</taxon>
        <taxon>Nitrosomonadales</taxon>
        <taxon>Usitatibacteraceae</taxon>
        <taxon>Usitatibacter</taxon>
    </lineage>
</organism>
<dbReference type="GO" id="GO:0016491">
    <property type="term" value="F:oxidoreductase activity"/>
    <property type="evidence" value="ECO:0007669"/>
    <property type="project" value="InterPro"/>
</dbReference>